<sequence length="422" mass="46352">MTEIKKPAVTAGLRGAGWNPQRMDRPYTLRPYPLRTADGQRTLGFLYSQTGKEKSVVCLMHPREFSGTPYLVPDVLDSGAACWVQAPRAIGSDLRLEHEVALLDVAAAMVHLRKLGFSHITLQGTSGGAGLFGFYAQQALRSPERRLSKTPGGRPVKLAEADMPSPDALIFVSPHPGQGKLLMNGIDPSVDDENDPFSVNPKFDPFSETNGFRMPPSSSSYDAAFVDGYRAAQRERVARLDTQARQLLESRAASRKELKALGDGASADLRRKAAFTPILTLWRTDADLRCWDLSLDRSDRAIGSLWGADPFVSNMGSVAFARLITPESWLSTWSGISSRASFEQFGNELELPTLMLEYTGDQAAFPSDMDEIYSSIASTEKQRIKVRGNHHGMALAEGEESGQAIVGRHLQEWLRPRIASSQ</sequence>
<proteinExistence type="predicted"/>
<evidence type="ECO:0000313" key="1">
    <source>
        <dbReference type="EMBL" id="CAB3718512.1"/>
    </source>
</evidence>
<protein>
    <recommendedName>
        <fullName evidence="3">Alpha/beta hydrolase</fullName>
    </recommendedName>
</protein>
<dbReference type="Proteomes" id="UP000494111">
    <property type="component" value="Unassembled WGS sequence"/>
</dbReference>
<reference evidence="1 2" key="1">
    <citation type="submission" date="2020-04" db="EMBL/GenBank/DDBJ databases">
        <authorList>
            <person name="De Canck E."/>
        </authorList>
    </citation>
    <scope>NUCLEOTIDE SEQUENCE [LARGE SCALE GENOMIC DNA]</scope>
    <source>
        <strain evidence="1 2">LMG 3458</strain>
    </source>
</reference>
<dbReference type="AlphaFoldDB" id="A0A6S7AGB8"/>
<dbReference type="Gene3D" id="3.40.50.1820">
    <property type="entry name" value="alpha/beta hydrolase"/>
    <property type="match status" value="1"/>
</dbReference>
<dbReference type="RefSeq" id="WP_217481186.1">
    <property type="nucleotide sequence ID" value="NZ_CADIJO010000013.1"/>
</dbReference>
<organism evidence="1 2">
    <name type="scientific">Achromobacter deleyi</name>
    <dbReference type="NCBI Taxonomy" id="1353891"/>
    <lineage>
        <taxon>Bacteria</taxon>
        <taxon>Pseudomonadati</taxon>
        <taxon>Pseudomonadota</taxon>
        <taxon>Betaproteobacteria</taxon>
        <taxon>Burkholderiales</taxon>
        <taxon>Alcaligenaceae</taxon>
        <taxon>Achromobacter</taxon>
    </lineage>
</organism>
<accession>A0A6S7AGB8</accession>
<dbReference type="InterPro" id="IPR029058">
    <property type="entry name" value="AB_hydrolase_fold"/>
</dbReference>
<evidence type="ECO:0008006" key="3">
    <source>
        <dbReference type="Google" id="ProtNLM"/>
    </source>
</evidence>
<dbReference type="SUPFAM" id="SSF53474">
    <property type="entry name" value="alpha/beta-Hydrolases"/>
    <property type="match status" value="1"/>
</dbReference>
<gene>
    <name evidence="1" type="ORF">LMG3458_03746</name>
</gene>
<evidence type="ECO:0000313" key="2">
    <source>
        <dbReference type="Proteomes" id="UP000494111"/>
    </source>
</evidence>
<name>A0A6S7AGB8_9BURK</name>
<dbReference type="EMBL" id="CADIJO010000013">
    <property type="protein sequence ID" value="CAB3718512.1"/>
    <property type="molecule type" value="Genomic_DNA"/>
</dbReference>